<dbReference type="RefSeq" id="WP_058738875.1">
    <property type="nucleotide sequence ID" value="NZ_CP011266.1"/>
</dbReference>
<dbReference type="InterPro" id="IPR029056">
    <property type="entry name" value="Ribokinase-like"/>
</dbReference>
<organism evidence="2 3">
    <name type="scientific">Methanobrevibacter millerae</name>
    <dbReference type="NCBI Taxonomy" id="230361"/>
    <lineage>
        <taxon>Archaea</taxon>
        <taxon>Methanobacteriati</taxon>
        <taxon>Methanobacteriota</taxon>
        <taxon>Methanomada group</taxon>
        <taxon>Methanobacteria</taxon>
        <taxon>Methanobacteriales</taxon>
        <taxon>Methanobacteriaceae</taxon>
        <taxon>Methanobrevibacter</taxon>
    </lineage>
</organism>
<gene>
    <name evidence="2" type="primary">thiD1</name>
    <name evidence="2" type="ORF">sm9_0769</name>
</gene>
<dbReference type="GO" id="GO:0009228">
    <property type="term" value="P:thiamine biosynthetic process"/>
    <property type="evidence" value="ECO:0007669"/>
    <property type="project" value="InterPro"/>
</dbReference>
<dbReference type="InterPro" id="IPR013749">
    <property type="entry name" value="PM/HMP-P_kinase-1"/>
</dbReference>
<reference evidence="2 3" key="1">
    <citation type="submission" date="2015-04" db="EMBL/GenBank/DDBJ databases">
        <title>The complete genome sequence of the rumen methanogen Methanobrevibacter millerae SM9.</title>
        <authorList>
            <person name="Leahy S.C."/>
            <person name="Kelly W.J."/>
            <person name="Pacheco D.M."/>
            <person name="Li D."/>
            <person name="Altermann E."/>
            <person name="Attwood G.T."/>
        </authorList>
    </citation>
    <scope>NUCLEOTIDE SEQUENCE [LARGE SCALE GENOMIC DNA]</scope>
    <source>
        <strain evidence="2 3">SM9</strain>
    </source>
</reference>
<dbReference type="GO" id="GO:0005829">
    <property type="term" value="C:cytosol"/>
    <property type="evidence" value="ECO:0007669"/>
    <property type="project" value="TreeGrafter"/>
</dbReference>
<dbReference type="PANTHER" id="PTHR20858">
    <property type="entry name" value="PHOSPHOMETHYLPYRIMIDINE KINASE"/>
    <property type="match status" value="1"/>
</dbReference>
<proteinExistence type="predicted"/>
<dbReference type="GO" id="GO:0008972">
    <property type="term" value="F:phosphomethylpyrimidine kinase activity"/>
    <property type="evidence" value="ECO:0007669"/>
    <property type="project" value="InterPro"/>
</dbReference>
<evidence type="ECO:0000313" key="2">
    <source>
        <dbReference type="EMBL" id="ALT68560.1"/>
    </source>
</evidence>
<sequence>MIVMSIAGVDPSAGAGVFADLKTFQAIGVYGTGIVTALTAQNPYKFFSTKPISPVYIEEQIDSVMDSYEVEFIKTGMLYSPEIIKLVSLKIKEYDLKAVVDPVMVATSGGDLTKEDLADALNKYLLPNSILTTPNISEAEKLSGMKINDKKDAIEASKNIKCNSLITGGHLDGINTINIDGKTTIKKQELIETDNLHGTGCNLSAAITAYLAKDNDLNDSILKALDYVYEGIKNGNYGTLIAKL</sequence>
<protein>
    <submittedName>
        <fullName evidence="2">Phosphomethylpyrimidine kinase ThiD1</fullName>
    </submittedName>
</protein>
<dbReference type="PANTHER" id="PTHR20858:SF17">
    <property type="entry name" value="HYDROXYMETHYLPYRIMIDINE_PHOSPHOMETHYLPYRIMIDINE KINASE THI20-RELATED"/>
    <property type="match status" value="1"/>
</dbReference>
<dbReference type="NCBIfam" id="TIGR00097">
    <property type="entry name" value="HMP-P_kinase"/>
    <property type="match status" value="1"/>
</dbReference>
<dbReference type="CDD" id="cd01169">
    <property type="entry name" value="HMPP_kinase"/>
    <property type="match status" value="1"/>
</dbReference>
<keyword evidence="3" id="KW-1185">Reference proteome</keyword>
<evidence type="ECO:0000259" key="1">
    <source>
        <dbReference type="Pfam" id="PF08543"/>
    </source>
</evidence>
<dbReference type="PATRIC" id="fig|230361.4.peg.793"/>
<dbReference type="AlphaFoldDB" id="A0A0U3E6K8"/>
<dbReference type="KEGG" id="mmil:sm9_0769"/>
<feature type="domain" description="Pyridoxamine kinase/Phosphomethylpyrimidine kinase" evidence="1">
    <location>
        <begin position="10"/>
        <end position="235"/>
    </location>
</feature>
<dbReference type="Gene3D" id="3.40.1190.20">
    <property type="match status" value="1"/>
</dbReference>
<dbReference type="SUPFAM" id="SSF53613">
    <property type="entry name" value="Ribokinase-like"/>
    <property type="match status" value="1"/>
</dbReference>
<keyword evidence="2" id="KW-0418">Kinase</keyword>
<dbReference type="InterPro" id="IPR004399">
    <property type="entry name" value="HMP/HMP-P_kinase_dom"/>
</dbReference>
<keyword evidence="2" id="KW-0808">Transferase</keyword>
<dbReference type="GeneID" id="26735742"/>
<name>A0A0U3E6K8_9EURY</name>
<dbReference type="GO" id="GO:0008902">
    <property type="term" value="F:hydroxymethylpyrimidine kinase activity"/>
    <property type="evidence" value="ECO:0007669"/>
    <property type="project" value="TreeGrafter"/>
</dbReference>
<dbReference type="Proteomes" id="UP000067738">
    <property type="component" value="Chromosome"/>
</dbReference>
<accession>A0A0U3E6K8</accession>
<dbReference type="Pfam" id="PF08543">
    <property type="entry name" value="Phos_pyr_kin"/>
    <property type="match status" value="1"/>
</dbReference>
<dbReference type="EMBL" id="CP011266">
    <property type="protein sequence ID" value="ALT68560.1"/>
    <property type="molecule type" value="Genomic_DNA"/>
</dbReference>
<evidence type="ECO:0000313" key="3">
    <source>
        <dbReference type="Proteomes" id="UP000067738"/>
    </source>
</evidence>
<dbReference type="OrthoDB" id="43786at2157"/>